<dbReference type="EMBL" id="AP027742">
    <property type="protein sequence ID" value="BDZ76950.1"/>
    <property type="molecule type" value="Genomic_DNA"/>
</dbReference>
<evidence type="ECO:0000313" key="1">
    <source>
        <dbReference type="EMBL" id="BDZ76950.1"/>
    </source>
</evidence>
<accession>A0ABN6YVF3</accession>
<proteinExistence type="predicted"/>
<protein>
    <submittedName>
        <fullName evidence="1">Uncharacterized protein</fullName>
    </submittedName>
</protein>
<keyword evidence="2" id="KW-1185">Reference proteome</keyword>
<reference evidence="2" key="1">
    <citation type="journal article" date="2023" name="Int. J. Syst. Evol. Microbiol.">
        <title>Claveliimonas bilis gen. nov., sp. nov., deoxycholic acid-producing bacteria isolated from human faeces, and reclassification of Sellimonas monacensis Zenner et al. 2021 as Claveliimonas monacensis comb. nov.</title>
        <authorList>
            <person name="Hisatomi A."/>
            <person name="Kastawa N.W.E.P.G."/>
            <person name="Song I."/>
            <person name="Ohkuma M."/>
            <person name="Fukiya S."/>
            <person name="Sakamoto M."/>
        </authorList>
    </citation>
    <scope>NUCLEOTIDE SEQUENCE [LARGE SCALE GENOMIC DNA]</scope>
    <source>
        <strain evidence="2">12BBH14</strain>
    </source>
</reference>
<evidence type="ECO:0000313" key="2">
    <source>
        <dbReference type="Proteomes" id="UP001305815"/>
    </source>
</evidence>
<dbReference type="Proteomes" id="UP001305815">
    <property type="component" value="Chromosome"/>
</dbReference>
<gene>
    <name evidence="1" type="ORF">Lac1_11330</name>
</gene>
<dbReference type="RefSeq" id="WP_316266558.1">
    <property type="nucleotide sequence ID" value="NZ_AP027742.1"/>
</dbReference>
<sequence length="62" mass="6990">MTIDDLNNNLEEIIKDYETNAGKACSYCYDDSVGEALKASHDATVKAFRSFKAEILTYLNQH</sequence>
<name>A0ABN6YVF3_9FIRM</name>
<organism evidence="1 2">
    <name type="scientific">Claveliimonas bilis</name>
    <dbReference type="NCBI Taxonomy" id="3028070"/>
    <lineage>
        <taxon>Bacteria</taxon>
        <taxon>Bacillati</taxon>
        <taxon>Bacillota</taxon>
        <taxon>Clostridia</taxon>
        <taxon>Lachnospirales</taxon>
        <taxon>Lachnospiraceae</taxon>
        <taxon>Claveliimonas</taxon>
    </lineage>
</organism>